<sequence>MTRIAWGVAYNPPCGILAEVETPPWRDRIRVEDELLTQLEGQAEASRKRRAEALKEGAEELGSVYAVAKQLHLSWTAVAKAIKKYTTA</sequence>
<evidence type="ECO:0008006" key="3">
    <source>
        <dbReference type="Google" id="ProtNLM"/>
    </source>
</evidence>
<evidence type="ECO:0000313" key="2">
    <source>
        <dbReference type="Proteomes" id="UP001223072"/>
    </source>
</evidence>
<gene>
    <name evidence="1" type="ORF">QFZ49_003721</name>
</gene>
<dbReference type="Proteomes" id="UP001223072">
    <property type="component" value="Unassembled WGS sequence"/>
</dbReference>
<dbReference type="EMBL" id="JAUSZS010000004">
    <property type="protein sequence ID" value="MDQ0933781.1"/>
    <property type="molecule type" value="Genomic_DNA"/>
</dbReference>
<reference evidence="1 2" key="1">
    <citation type="submission" date="2023-07" db="EMBL/GenBank/DDBJ databases">
        <title>Comparative genomics of wheat-associated soil bacteria to identify genetic determinants of phenazine resistance.</title>
        <authorList>
            <person name="Mouncey N."/>
        </authorList>
    </citation>
    <scope>NUCLEOTIDE SEQUENCE [LARGE SCALE GENOMIC DNA]</scope>
    <source>
        <strain evidence="1 2">W2I16</strain>
    </source>
</reference>
<evidence type="ECO:0000313" key="1">
    <source>
        <dbReference type="EMBL" id="MDQ0933781.1"/>
    </source>
</evidence>
<comment type="caution">
    <text evidence="1">The sequence shown here is derived from an EMBL/GenBank/DDBJ whole genome shotgun (WGS) entry which is preliminary data.</text>
</comment>
<organism evidence="1 2">
    <name type="scientific">Streptomyces turgidiscabies</name>
    <dbReference type="NCBI Taxonomy" id="85558"/>
    <lineage>
        <taxon>Bacteria</taxon>
        <taxon>Bacillati</taxon>
        <taxon>Actinomycetota</taxon>
        <taxon>Actinomycetes</taxon>
        <taxon>Kitasatosporales</taxon>
        <taxon>Streptomycetaceae</taxon>
        <taxon>Streptomyces</taxon>
    </lineage>
</organism>
<proteinExistence type="predicted"/>
<protein>
    <recommendedName>
        <fullName evidence="3">Transcriptional regulator</fullName>
    </recommendedName>
</protein>
<name>A0ABU0RP65_9ACTN</name>
<keyword evidence="2" id="KW-1185">Reference proteome</keyword>
<accession>A0ABU0RP65</accession>